<dbReference type="GO" id="GO:0005524">
    <property type="term" value="F:ATP binding"/>
    <property type="evidence" value="ECO:0007669"/>
    <property type="project" value="UniProtKB-KW"/>
</dbReference>
<dbReference type="EMBL" id="AYRZ02000006">
    <property type="protein sequence ID" value="PHT78143.1"/>
    <property type="molecule type" value="Genomic_DNA"/>
</dbReference>
<keyword evidence="7" id="KW-1185">Reference proteome</keyword>
<dbReference type="Pfam" id="PF01745">
    <property type="entry name" value="IPT"/>
    <property type="match status" value="1"/>
</dbReference>
<dbReference type="Gramene" id="PHT78143">
    <property type="protein sequence ID" value="PHT78143"/>
    <property type="gene ID" value="T459_16195"/>
</dbReference>
<dbReference type="Proteomes" id="UP000222542">
    <property type="component" value="Unassembled WGS sequence"/>
</dbReference>
<evidence type="ECO:0000256" key="5">
    <source>
        <dbReference type="ARBA" id="ARBA00022840"/>
    </source>
</evidence>
<dbReference type="AlphaFoldDB" id="A0A2G2Z808"/>
<evidence type="ECO:0000313" key="7">
    <source>
        <dbReference type="Proteomes" id="UP000222542"/>
    </source>
</evidence>
<dbReference type="PANTHER" id="PTHR11088:SF59">
    <property type="entry name" value="ADENYLATE ISOPENTENYLTRANSFERASE"/>
    <property type="match status" value="1"/>
</dbReference>
<protein>
    <recommendedName>
        <fullName evidence="8">Adenylate isopentenyltransferase 5, chloroplastic-like</fullName>
    </recommendedName>
</protein>
<evidence type="ECO:0000256" key="2">
    <source>
        <dbReference type="ARBA" id="ARBA00022679"/>
    </source>
</evidence>
<proteinExistence type="inferred from homology"/>
<organism evidence="6 7">
    <name type="scientific">Capsicum annuum</name>
    <name type="common">Capsicum pepper</name>
    <dbReference type="NCBI Taxonomy" id="4072"/>
    <lineage>
        <taxon>Eukaryota</taxon>
        <taxon>Viridiplantae</taxon>
        <taxon>Streptophyta</taxon>
        <taxon>Embryophyta</taxon>
        <taxon>Tracheophyta</taxon>
        <taxon>Spermatophyta</taxon>
        <taxon>Magnoliopsida</taxon>
        <taxon>eudicotyledons</taxon>
        <taxon>Gunneridae</taxon>
        <taxon>Pentapetalae</taxon>
        <taxon>asterids</taxon>
        <taxon>lamiids</taxon>
        <taxon>Solanales</taxon>
        <taxon>Solanaceae</taxon>
        <taxon>Solanoideae</taxon>
        <taxon>Capsiceae</taxon>
        <taxon>Capsicum</taxon>
    </lineage>
</organism>
<dbReference type="GO" id="GO:0005739">
    <property type="term" value="C:mitochondrion"/>
    <property type="evidence" value="ECO:0000318"/>
    <property type="project" value="GO_Central"/>
</dbReference>
<dbReference type="GO" id="GO:0006400">
    <property type="term" value="P:tRNA modification"/>
    <property type="evidence" value="ECO:0000318"/>
    <property type="project" value="GO_Central"/>
</dbReference>
<dbReference type="InterPro" id="IPR039657">
    <property type="entry name" value="Dimethylallyltransferase"/>
</dbReference>
<gene>
    <name evidence="6" type="ORF">T459_16195</name>
</gene>
<dbReference type="OMA" id="ITHTETQ"/>
<reference evidence="6 7" key="1">
    <citation type="journal article" date="2014" name="Nat. Genet.">
        <title>Genome sequence of the hot pepper provides insights into the evolution of pungency in Capsicum species.</title>
        <authorList>
            <person name="Kim S."/>
            <person name="Park M."/>
            <person name="Yeom S.I."/>
            <person name="Kim Y.M."/>
            <person name="Lee J.M."/>
            <person name="Lee H.A."/>
            <person name="Seo E."/>
            <person name="Choi J."/>
            <person name="Cheong K."/>
            <person name="Kim K.T."/>
            <person name="Jung K."/>
            <person name="Lee G.W."/>
            <person name="Oh S.K."/>
            <person name="Bae C."/>
            <person name="Kim S.B."/>
            <person name="Lee H.Y."/>
            <person name="Kim S.Y."/>
            <person name="Kim M.S."/>
            <person name="Kang B.C."/>
            <person name="Jo Y.D."/>
            <person name="Yang H.B."/>
            <person name="Jeong H.J."/>
            <person name="Kang W.H."/>
            <person name="Kwon J.K."/>
            <person name="Shin C."/>
            <person name="Lim J.Y."/>
            <person name="Park J.H."/>
            <person name="Huh J.H."/>
            <person name="Kim J.S."/>
            <person name="Kim B.D."/>
            <person name="Cohen O."/>
            <person name="Paran I."/>
            <person name="Suh M.C."/>
            <person name="Lee S.B."/>
            <person name="Kim Y.K."/>
            <person name="Shin Y."/>
            <person name="Noh S.J."/>
            <person name="Park J."/>
            <person name="Seo Y.S."/>
            <person name="Kwon S.Y."/>
            <person name="Kim H.A."/>
            <person name="Park J.M."/>
            <person name="Kim H.J."/>
            <person name="Choi S.B."/>
            <person name="Bosland P.W."/>
            <person name="Reeves G."/>
            <person name="Jo S.H."/>
            <person name="Lee B.W."/>
            <person name="Cho H.T."/>
            <person name="Choi H.S."/>
            <person name="Lee M.S."/>
            <person name="Yu Y."/>
            <person name="Do Choi Y."/>
            <person name="Park B.S."/>
            <person name="van Deynze A."/>
            <person name="Ashrafi H."/>
            <person name="Hill T."/>
            <person name="Kim W.T."/>
            <person name="Pai H.S."/>
            <person name="Ahn H.K."/>
            <person name="Yeam I."/>
            <person name="Giovannoni J.J."/>
            <person name="Rose J.K."/>
            <person name="Sorensen I."/>
            <person name="Lee S.J."/>
            <person name="Kim R.W."/>
            <person name="Choi I.Y."/>
            <person name="Choi B.S."/>
            <person name="Lim J.S."/>
            <person name="Lee Y.H."/>
            <person name="Choi D."/>
        </authorList>
    </citation>
    <scope>NUCLEOTIDE SEQUENCE [LARGE SCALE GENOMIC DNA]</scope>
    <source>
        <strain evidence="7">cv. CM334</strain>
    </source>
</reference>
<keyword evidence="4" id="KW-0547">Nucleotide-binding</keyword>
<keyword evidence="3" id="KW-0203">Cytokinin biosynthesis</keyword>
<dbReference type="GO" id="GO:0052381">
    <property type="term" value="F:tRNA dimethylallyltransferase activity"/>
    <property type="evidence" value="ECO:0000318"/>
    <property type="project" value="GO_Central"/>
</dbReference>
<dbReference type="Pfam" id="PF01715">
    <property type="entry name" value="IPPT"/>
    <property type="match status" value="1"/>
</dbReference>
<keyword evidence="5" id="KW-0067">ATP-binding</keyword>
<sequence length="266" mass="30719">MGPKRPMDANGHHWHHGWNKHQKHTIVPCTKAPSTPTAGALRIRHPRTTITTYNCDKLRAPRIKSRILRKMNTAINNITKLNKNKVVFILGATGTGKSRLSIDLATHFSAEIINSDKMQVYKGLDIVTNKITDSEKQGVTHYLLGLVDEVREIFSPEADYSKGIRRSIGVPEMDKYFREENKFDACEESMKKMLLESAVKEIKVNTCNLVRRQHEKIKRFRNEKMWPLHYVDATNVFKENEKEGADDKWKHDVLKPCLDIVKEFLK</sequence>
<dbReference type="PANTHER" id="PTHR11088">
    <property type="entry name" value="TRNA DIMETHYLALLYLTRANSFERASE"/>
    <property type="match status" value="1"/>
</dbReference>
<comment type="similarity">
    <text evidence="1">Belongs to the IPP transferase family.</text>
</comment>
<evidence type="ECO:0000256" key="3">
    <source>
        <dbReference type="ARBA" id="ARBA00022712"/>
    </source>
</evidence>
<dbReference type="InterPro" id="IPR027417">
    <property type="entry name" value="P-loop_NTPase"/>
</dbReference>
<reference evidence="6 7" key="2">
    <citation type="journal article" date="2017" name="Genome Biol.">
        <title>New reference genome sequences of hot pepper reveal the massive evolution of plant disease-resistance genes by retroduplication.</title>
        <authorList>
            <person name="Kim S."/>
            <person name="Park J."/>
            <person name="Yeom S.I."/>
            <person name="Kim Y.M."/>
            <person name="Seo E."/>
            <person name="Kim K.T."/>
            <person name="Kim M.S."/>
            <person name="Lee J.M."/>
            <person name="Cheong K."/>
            <person name="Shin H.S."/>
            <person name="Kim S.B."/>
            <person name="Han K."/>
            <person name="Lee J."/>
            <person name="Park M."/>
            <person name="Lee H.A."/>
            <person name="Lee H.Y."/>
            <person name="Lee Y."/>
            <person name="Oh S."/>
            <person name="Lee J.H."/>
            <person name="Choi E."/>
            <person name="Choi E."/>
            <person name="Lee S.E."/>
            <person name="Jeon J."/>
            <person name="Kim H."/>
            <person name="Choi G."/>
            <person name="Song H."/>
            <person name="Lee J."/>
            <person name="Lee S.C."/>
            <person name="Kwon J.K."/>
            <person name="Lee H.Y."/>
            <person name="Koo N."/>
            <person name="Hong Y."/>
            <person name="Kim R.W."/>
            <person name="Kang W.H."/>
            <person name="Huh J.H."/>
            <person name="Kang B.C."/>
            <person name="Yang T.J."/>
            <person name="Lee Y.H."/>
            <person name="Bennetzen J.L."/>
            <person name="Choi D."/>
        </authorList>
    </citation>
    <scope>NUCLEOTIDE SEQUENCE [LARGE SCALE GENOMIC DNA]</scope>
    <source>
        <strain evidence="7">cv. CM334</strain>
    </source>
</reference>
<evidence type="ECO:0000256" key="1">
    <source>
        <dbReference type="ARBA" id="ARBA00005842"/>
    </source>
</evidence>
<dbReference type="GO" id="GO:0009691">
    <property type="term" value="P:cytokinin biosynthetic process"/>
    <property type="evidence" value="ECO:0000318"/>
    <property type="project" value="GO_Central"/>
</dbReference>
<dbReference type="Gene3D" id="3.40.50.300">
    <property type="entry name" value="P-loop containing nucleotide triphosphate hydrolases"/>
    <property type="match status" value="2"/>
</dbReference>
<keyword evidence="2" id="KW-0808">Transferase</keyword>
<dbReference type="STRING" id="4072.A0A2G2Z808"/>
<comment type="caution">
    <text evidence="6">The sequence shown here is derived from an EMBL/GenBank/DDBJ whole genome shotgun (WGS) entry which is preliminary data.</text>
</comment>
<evidence type="ECO:0000313" key="6">
    <source>
        <dbReference type="EMBL" id="PHT78143.1"/>
    </source>
</evidence>
<name>A0A2G2Z808_CAPAN</name>
<dbReference type="SUPFAM" id="SSF52540">
    <property type="entry name" value="P-loop containing nucleoside triphosphate hydrolases"/>
    <property type="match status" value="1"/>
</dbReference>
<evidence type="ECO:0008006" key="8">
    <source>
        <dbReference type="Google" id="ProtNLM"/>
    </source>
</evidence>
<accession>A0A2G2Z808</accession>
<evidence type="ECO:0000256" key="4">
    <source>
        <dbReference type="ARBA" id="ARBA00022741"/>
    </source>
</evidence>